<feature type="transmembrane region" description="Helical" evidence="1">
    <location>
        <begin position="70"/>
        <end position="90"/>
    </location>
</feature>
<dbReference type="Proteomes" id="UP000320593">
    <property type="component" value="Unassembled WGS sequence"/>
</dbReference>
<sequence>MARKILCLQISKVCLVASAGLFAFLAGLSNIQDPHANMPFVRHVLSMDTVFADNPLSWRAITNTAVHTFAFGAIVFVEFAVAALCFLGALNLARAAGKSPAAFHDSKGLACLGLTLGILLWFTGFMTIGGEWFLMWQSTQWSGIDAAFRFSALLLLMLVFVQQPEA</sequence>
<dbReference type="AlphaFoldDB" id="A0A562TIU9"/>
<reference evidence="3 4" key="1">
    <citation type="submission" date="2019-07" db="EMBL/GenBank/DDBJ databases">
        <title>Genomic Encyclopedia of Archaeal and Bacterial Type Strains, Phase II (KMG-II): from individual species to whole genera.</title>
        <authorList>
            <person name="Goeker M."/>
        </authorList>
    </citation>
    <scope>NUCLEOTIDE SEQUENCE [LARGE SCALE GENOMIC DNA]</scope>
    <source>
        <strain evidence="3 4">ATCC BAA-252</strain>
    </source>
</reference>
<comment type="caution">
    <text evidence="3">The sequence shown here is derived from an EMBL/GenBank/DDBJ whole genome shotgun (WGS) entry which is preliminary data.</text>
</comment>
<feature type="signal peptide" evidence="2">
    <location>
        <begin position="1"/>
        <end position="19"/>
    </location>
</feature>
<keyword evidence="4" id="KW-1185">Reference proteome</keyword>
<keyword evidence="1" id="KW-0812">Transmembrane</keyword>
<proteinExistence type="predicted"/>
<name>A0A562TIU9_9HYPH</name>
<feature type="transmembrane region" description="Helical" evidence="1">
    <location>
        <begin position="141"/>
        <end position="161"/>
    </location>
</feature>
<feature type="transmembrane region" description="Helical" evidence="1">
    <location>
        <begin position="111"/>
        <end position="135"/>
    </location>
</feature>
<evidence type="ECO:0000313" key="4">
    <source>
        <dbReference type="Proteomes" id="UP000320593"/>
    </source>
</evidence>
<keyword evidence="2" id="KW-0732">Signal</keyword>
<dbReference type="Pfam" id="PF09933">
    <property type="entry name" value="DUF2165"/>
    <property type="match status" value="1"/>
</dbReference>
<protein>
    <submittedName>
        <fullName evidence="3">Putative small integral membrane protein</fullName>
    </submittedName>
</protein>
<gene>
    <name evidence="3" type="ORF">JM93_00693</name>
</gene>
<evidence type="ECO:0000313" key="3">
    <source>
        <dbReference type="EMBL" id="TWI93138.1"/>
    </source>
</evidence>
<organism evidence="3 4">
    <name type="scientific">Roseibium hamelinense</name>
    <dbReference type="NCBI Taxonomy" id="150831"/>
    <lineage>
        <taxon>Bacteria</taxon>
        <taxon>Pseudomonadati</taxon>
        <taxon>Pseudomonadota</taxon>
        <taxon>Alphaproteobacteria</taxon>
        <taxon>Hyphomicrobiales</taxon>
        <taxon>Stappiaceae</taxon>
        <taxon>Roseibium</taxon>
    </lineage>
</organism>
<accession>A0A562TIU9</accession>
<dbReference type="InterPro" id="IPR018681">
    <property type="entry name" value="DUF2165_transmembrane"/>
</dbReference>
<evidence type="ECO:0000256" key="2">
    <source>
        <dbReference type="SAM" id="SignalP"/>
    </source>
</evidence>
<dbReference type="EMBL" id="VLLF01000001">
    <property type="protein sequence ID" value="TWI93138.1"/>
    <property type="molecule type" value="Genomic_DNA"/>
</dbReference>
<feature type="chain" id="PRO_5021724209" evidence="2">
    <location>
        <begin position="20"/>
        <end position="166"/>
    </location>
</feature>
<dbReference type="RefSeq" id="WP_170230495.1">
    <property type="nucleotide sequence ID" value="NZ_SMLY01000087.1"/>
</dbReference>
<evidence type="ECO:0000256" key="1">
    <source>
        <dbReference type="SAM" id="Phobius"/>
    </source>
</evidence>
<keyword evidence="1" id="KW-1133">Transmembrane helix</keyword>
<keyword evidence="1" id="KW-0472">Membrane</keyword>